<dbReference type="KEGG" id="tpsc:RBB77_13125"/>
<accession>A0AAU7ZKD6</accession>
<name>A0AAU7ZKD6_9BACT</name>
<evidence type="ECO:0000256" key="1">
    <source>
        <dbReference type="SAM" id="MobiDB-lite"/>
    </source>
</evidence>
<proteinExistence type="predicted"/>
<feature type="region of interest" description="Disordered" evidence="1">
    <location>
        <begin position="1"/>
        <end position="91"/>
    </location>
</feature>
<reference evidence="2" key="1">
    <citation type="submission" date="2023-08" db="EMBL/GenBank/DDBJ databases">
        <authorList>
            <person name="Messyasz A."/>
            <person name="Mannisto M.K."/>
            <person name="Kerkhof L.J."/>
            <person name="Haggblom M."/>
        </authorList>
    </citation>
    <scope>NUCLEOTIDE SEQUENCE</scope>
    <source>
        <strain evidence="2">X5P6</strain>
    </source>
</reference>
<dbReference type="RefSeq" id="WP_353062243.1">
    <property type="nucleotide sequence ID" value="NZ_CP132942.1"/>
</dbReference>
<reference evidence="2" key="2">
    <citation type="journal article" date="2024" name="Environ. Microbiol.">
        <title>Genome analysis and description of Tunturibacter gen. nov. expands the diversity of Terriglobia in tundra soils.</title>
        <authorList>
            <person name="Messyasz A."/>
            <person name="Mannisto M.K."/>
            <person name="Kerkhof L.J."/>
            <person name="Haggblom M.M."/>
        </authorList>
    </citation>
    <scope>NUCLEOTIDE SEQUENCE</scope>
    <source>
        <strain evidence="2">X5P6</strain>
    </source>
</reference>
<organism evidence="2">
    <name type="scientific">Tunturiibacter psychrotolerans</name>
    <dbReference type="NCBI Taxonomy" id="3069686"/>
    <lineage>
        <taxon>Bacteria</taxon>
        <taxon>Pseudomonadati</taxon>
        <taxon>Acidobacteriota</taxon>
        <taxon>Terriglobia</taxon>
        <taxon>Terriglobales</taxon>
        <taxon>Acidobacteriaceae</taxon>
        <taxon>Tunturiibacter</taxon>
    </lineage>
</organism>
<sequence length="91" mass="9883">MMPLPTAALPTDTMALSGLQEASSLEQDRGFHGPANFQGHVDNHFHPEHGYTGTMPERGEKATPEHATPPKNFKGNEVRDGHGHVSEGRTK</sequence>
<dbReference type="AlphaFoldDB" id="A0AAU7ZKD6"/>
<dbReference type="EMBL" id="CP132942">
    <property type="protein sequence ID" value="XCB31398.1"/>
    <property type="molecule type" value="Genomic_DNA"/>
</dbReference>
<evidence type="ECO:0000313" key="2">
    <source>
        <dbReference type="EMBL" id="XCB31398.1"/>
    </source>
</evidence>
<protein>
    <submittedName>
        <fullName evidence="2">Uncharacterized protein</fullName>
    </submittedName>
</protein>
<gene>
    <name evidence="2" type="ORF">RBB77_13125</name>
</gene>
<feature type="compositionally biased region" description="Basic and acidic residues" evidence="1">
    <location>
        <begin position="74"/>
        <end position="91"/>
    </location>
</feature>